<protein>
    <submittedName>
        <fullName evidence="1">Uncharacterized protein</fullName>
    </submittedName>
</protein>
<accession>A0AAD7IPW9</accession>
<name>A0AAD7IPW9_9AGAR</name>
<reference evidence="1" key="1">
    <citation type="submission" date="2023-03" db="EMBL/GenBank/DDBJ databases">
        <title>Massive genome expansion in bonnet fungi (Mycena s.s.) driven by repeated elements and novel gene families across ecological guilds.</title>
        <authorList>
            <consortium name="Lawrence Berkeley National Laboratory"/>
            <person name="Harder C.B."/>
            <person name="Miyauchi S."/>
            <person name="Viragh M."/>
            <person name="Kuo A."/>
            <person name="Thoen E."/>
            <person name="Andreopoulos B."/>
            <person name="Lu D."/>
            <person name="Skrede I."/>
            <person name="Drula E."/>
            <person name="Henrissat B."/>
            <person name="Morin E."/>
            <person name="Kohler A."/>
            <person name="Barry K."/>
            <person name="LaButti K."/>
            <person name="Morin E."/>
            <person name="Salamov A."/>
            <person name="Lipzen A."/>
            <person name="Mereny Z."/>
            <person name="Hegedus B."/>
            <person name="Baldrian P."/>
            <person name="Stursova M."/>
            <person name="Weitz H."/>
            <person name="Taylor A."/>
            <person name="Grigoriev I.V."/>
            <person name="Nagy L.G."/>
            <person name="Martin F."/>
            <person name="Kauserud H."/>
        </authorList>
    </citation>
    <scope>NUCLEOTIDE SEQUENCE</scope>
    <source>
        <strain evidence="1">CBHHK182m</strain>
    </source>
</reference>
<dbReference type="AlphaFoldDB" id="A0AAD7IPW9"/>
<comment type="caution">
    <text evidence="1">The sequence shown here is derived from an EMBL/GenBank/DDBJ whole genome shotgun (WGS) entry which is preliminary data.</text>
</comment>
<sequence>MPELGSNQAGMAAEESLTFSRNLGKTDARTGGVPFSPSLLIAPELSQAIPLRPPFLPCNTFPNASSILEASPTSTPALVKTSVESSGGYSPASSLPPNFPLGLLVSHSSHPPSPAIMSTRADACGCDIAKYAREGTLDTFVAGMDLGAGPNRGAAGEHGCVFQKPQTLLPRWSCYSESAPSPSASHRCRAFPTVVYEATSGVFFTFFEGRASSTTLAVLLCFSQPSLLSPLHGLCTKPRRACSAFLGSKNTHGDCAASAPDFLVDAGGSSLADGIGSLVESECPVPVRLILVERTHSEACSATQWRCT</sequence>
<keyword evidence="2" id="KW-1185">Reference proteome</keyword>
<gene>
    <name evidence="1" type="ORF">B0H16DRAFT_1888521</name>
</gene>
<organism evidence="1 2">
    <name type="scientific">Mycena metata</name>
    <dbReference type="NCBI Taxonomy" id="1033252"/>
    <lineage>
        <taxon>Eukaryota</taxon>
        <taxon>Fungi</taxon>
        <taxon>Dikarya</taxon>
        <taxon>Basidiomycota</taxon>
        <taxon>Agaricomycotina</taxon>
        <taxon>Agaricomycetes</taxon>
        <taxon>Agaricomycetidae</taxon>
        <taxon>Agaricales</taxon>
        <taxon>Marasmiineae</taxon>
        <taxon>Mycenaceae</taxon>
        <taxon>Mycena</taxon>
    </lineage>
</organism>
<dbReference type="Proteomes" id="UP001215598">
    <property type="component" value="Unassembled WGS sequence"/>
</dbReference>
<dbReference type="EMBL" id="JARKIB010000074">
    <property type="protein sequence ID" value="KAJ7748034.1"/>
    <property type="molecule type" value="Genomic_DNA"/>
</dbReference>
<evidence type="ECO:0000313" key="2">
    <source>
        <dbReference type="Proteomes" id="UP001215598"/>
    </source>
</evidence>
<evidence type="ECO:0000313" key="1">
    <source>
        <dbReference type="EMBL" id="KAJ7748034.1"/>
    </source>
</evidence>
<proteinExistence type="predicted"/>